<evidence type="ECO:0000256" key="6">
    <source>
        <dbReference type="RuleBase" id="RU004466"/>
    </source>
</evidence>
<evidence type="ECO:0000313" key="7">
    <source>
        <dbReference type="EMBL" id="TDV56111.1"/>
    </source>
</evidence>
<sequence>MAIRASTSADGVDGWRADARAAVADEIRRFVGARSRDHLGPAPETRLLADVLGRFVEGGKYVRSAFALAGWACVSAPTPAAVRAAGSLELLHCFALLQDDVMDQSPRRRGSPTAHVVFAEWHRGQGLAGSPSRFGESAAVLAGDLFLVWAEQMLRESGVGEAALARVLPRYDRMRSDLAVGQLRDLVNDARRQPTLHDVRAVARAKSGDYTVRGPLELGAELAGASPALLGALGQYGAAVGEAFQLRDDLLGLFGTPDRTGKPVGEDLLARKATAVMVLARERADTAQRRELARLDRLPTLDRSDVDDYLALVSATGAREHAERLVEQRLRDGMTALSNVVLSDEARRRLVHLADLCGNRNE</sequence>
<dbReference type="Gene3D" id="1.10.600.10">
    <property type="entry name" value="Farnesyl Diphosphate Synthase"/>
    <property type="match status" value="1"/>
</dbReference>
<dbReference type="OrthoDB" id="4497239at2"/>
<dbReference type="CDD" id="cd00685">
    <property type="entry name" value="Trans_IPPS_HT"/>
    <property type="match status" value="1"/>
</dbReference>
<keyword evidence="4" id="KW-0479">Metal-binding</keyword>
<dbReference type="GO" id="GO:0046872">
    <property type="term" value="F:metal ion binding"/>
    <property type="evidence" value="ECO:0007669"/>
    <property type="project" value="UniProtKB-KW"/>
</dbReference>
<dbReference type="RefSeq" id="WP_133901394.1">
    <property type="nucleotide sequence ID" value="NZ_SOCP01000002.1"/>
</dbReference>
<dbReference type="PROSITE" id="PS00444">
    <property type="entry name" value="POLYPRENYL_SYNTHASE_2"/>
    <property type="match status" value="1"/>
</dbReference>
<protein>
    <submittedName>
        <fullName evidence="7">Geranylgeranyl diphosphate synthase type I</fullName>
    </submittedName>
</protein>
<dbReference type="GO" id="GO:0004659">
    <property type="term" value="F:prenyltransferase activity"/>
    <property type="evidence" value="ECO:0007669"/>
    <property type="project" value="InterPro"/>
</dbReference>
<keyword evidence="8" id="KW-1185">Reference proteome</keyword>
<organism evidence="7 8">
    <name type="scientific">Actinophytocola oryzae</name>
    <dbReference type="NCBI Taxonomy" id="502181"/>
    <lineage>
        <taxon>Bacteria</taxon>
        <taxon>Bacillati</taxon>
        <taxon>Actinomycetota</taxon>
        <taxon>Actinomycetes</taxon>
        <taxon>Pseudonocardiales</taxon>
        <taxon>Pseudonocardiaceae</taxon>
    </lineage>
</organism>
<keyword evidence="3 6" id="KW-0808">Transferase</keyword>
<dbReference type="Pfam" id="PF00348">
    <property type="entry name" value="polyprenyl_synt"/>
    <property type="match status" value="1"/>
</dbReference>
<comment type="similarity">
    <text evidence="2 6">Belongs to the FPP/GGPP synthase family.</text>
</comment>
<dbReference type="SFLD" id="SFLDS00005">
    <property type="entry name" value="Isoprenoid_Synthase_Type_I"/>
    <property type="match status" value="1"/>
</dbReference>
<dbReference type="AlphaFoldDB" id="A0A4V3FUP8"/>
<keyword evidence="5" id="KW-0460">Magnesium</keyword>
<reference evidence="7 8" key="1">
    <citation type="submission" date="2019-03" db="EMBL/GenBank/DDBJ databases">
        <title>Genomic Encyclopedia of Archaeal and Bacterial Type Strains, Phase II (KMG-II): from individual species to whole genera.</title>
        <authorList>
            <person name="Goeker M."/>
        </authorList>
    </citation>
    <scope>NUCLEOTIDE SEQUENCE [LARGE SCALE GENOMIC DNA]</scope>
    <source>
        <strain evidence="7 8">DSM 45499</strain>
    </source>
</reference>
<evidence type="ECO:0000256" key="5">
    <source>
        <dbReference type="ARBA" id="ARBA00022842"/>
    </source>
</evidence>
<evidence type="ECO:0000313" key="8">
    <source>
        <dbReference type="Proteomes" id="UP000294927"/>
    </source>
</evidence>
<evidence type="ECO:0000256" key="1">
    <source>
        <dbReference type="ARBA" id="ARBA00001946"/>
    </source>
</evidence>
<dbReference type="PANTHER" id="PTHR12001">
    <property type="entry name" value="GERANYLGERANYL PYROPHOSPHATE SYNTHASE"/>
    <property type="match status" value="1"/>
</dbReference>
<dbReference type="PROSITE" id="PS00723">
    <property type="entry name" value="POLYPRENYL_SYNTHASE_1"/>
    <property type="match status" value="1"/>
</dbReference>
<dbReference type="PANTHER" id="PTHR12001:SF85">
    <property type="entry name" value="SHORT CHAIN ISOPRENYL DIPHOSPHATE SYNTHASE"/>
    <property type="match status" value="1"/>
</dbReference>
<evidence type="ECO:0000256" key="2">
    <source>
        <dbReference type="ARBA" id="ARBA00006706"/>
    </source>
</evidence>
<accession>A0A4V3FUP8</accession>
<evidence type="ECO:0000256" key="3">
    <source>
        <dbReference type="ARBA" id="ARBA00022679"/>
    </source>
</evidence>
<name>A0A4V3FUP8_9PSEU</name>
<evidence type="ECO:0000256" key="4">
    <source>
        <dbReference type="ARBA" id="ARBA00022723"/>
    </source>
</evidence>
<dbReference type="InterPro" id="IPR000092">
    <property type="entry name" value="Polyprenyl_synt"/>
</dbReference>
<dbReference type="InterPro" id="IPR008949">
    <property type="entry name" value="Isoprenoid_synthase_dom_sf"/>
</dbReference>
<proteinExistence type="inferred from homology"/>
<dbReference type="GO" id="GO:0008299">
    <property type="term" value="P:isoprenoid biosynthetic process"/>
    <property type="evidence" value="ECO:0007669"/>
    <property type="project" value="InterPro"/>
</dbReference>
<gene>
    <name evidence="7" type="ORF">CLV71_102172</name>
</gene>
<dbReference type="EMBL" id="SOCP01000002">
    <property type="protein sequence ID" value="TDV56111.1"/>
    <property type="molecule type" value="Genomic_DNA"/>
</dbReference>
<dbReference type="InterPro" id="IPR033749">
    <property type="entry name" value="Polyprenyl_synt_CS"/>
</dbReference>
<dbReference type="SUPFAM" id="SSF48576">
    <property type="entry name" value="Terpenoid synthases"/>
    <property type="match status" value="1"/>
</dbReference>
<dbReference type="Proteomes" id="UP000294927">
    <property type="component" value="Unassembled WGS sequence"/>
</dbReference>
<comment type="caution">
    <text evidence="7">The sequence shown here is derived from an EMBL/GenBank/DDBJ whole genome shotgun (WGS) entry which is preliminary data.</text>
</comment>
<comment type="cofactor">
    <cofactor evidence="1">
        <name>Mg(2+)</name>
        <dbReference type="ChEBI" id="CHEBI:18420"/>
    </cofactor>
</comment>